<protein>
    <submittedName>
        <fullName evidence="2">Uncharacterized protein</fullName>
    </submittedName>
</protein>
<name>A0A6G1J198_9PLEO</name>
<evidence type="ECO:0000313" key="2">
    <source>
        <dbReference type="EMBL" id="KAF2683970.1"/>
    </source>
</evidence>
<feature type="region of interest" description="Disordered" evidence="1">
    <location>
        <begin position="1"/>
        <end position="62"/>
    </location>
</feature>
<evidence type="ECO:0000256" key="1">
    <source>
        <dbReference type="SAM" id="MobiDB-lite"/>
    </source>
</evidence>
<gene>
    <name evidence="2" type="ORF">K458DRAFT_418287</name>
</gene>
<keyword evidence="3" id="KW-1185">Reference proteome</keyword>
<feature type="compositionally biased region" description="Polar residues" evidence="1">
    <location>
        <begin position="50"/>
        <end position="62"/>
    </location>
</feature>
<dbReference type="Proteomes" id="UP000799291">
    <property type="component" value="Unassembled WGS sequence"/>
</dbReference>
<reference evidence="2" key="1">
    <citation type="journal article" date="2020" name="Stud. Mycol.">
        <title>101 Dothideomycetes genomes: a test case for predicting lifestyles and emergence of pathogens.</title>
        <authorList>
            <person name="Haridas S."/>
            <person name="Albert R."/>
            <person name="Binder M."/>
            <person name="Bloem J."/>
            <person name="Labutti K."/>
            <person name="Salamov A."/>
            <person name="Andreopoulos B."/>
            <person name="Baker S."/>
            <person name="Barry K."/>
            <person name="Bills G."/>
            <person name="Bluhm B."/>
            <person name="Cannon C."/>
            <person name="Castanera R."/>
            <person name="Culley D."/>
            <person name="Daum C."/>
            <person name="Ezra D."/>
            <person name="Gonzalez J."/>
            <person name="Henrissat B."/>
            <person name="Kuo A."/>
            <person name="Liang C."/>
            <person name="Lipzen A."/>
            <person name="Lutzoni F."/>
            <person name="Magnuson J."/>
            <person name="Mondo S."/>
            <person name="Nolan M."/>
            <person name="Ohm R."/>
            <person name="Pangilinan J."/>
            <person name="Park H.-J."/>
            <person name="Ramirez L."/>
            <person name="Alfaro M."/>
            <person name="Sun H."/>
            <person name="Tritt A."/>
            <person name="Yoshinaga Y."/>
            <person name="Zwiers L.-H."/>
            <person name="Turgeon B."/>
            <person name="Goodwin S."/>
            <person name="Spatafora J."/>
            <person name="Crous P."/>
            <person name="Grigoriev I."/>
        </authorList>
    </citation>
    <scope>NUCLEOTIDE SEQUENCE</scope>
    <source>
        <strain evidence="2">CBS 122367</strain>
    </source>
</reference>
<feature type="compositionally biased region" description="Pro residues" evidence="1">
    <location>
        <begin position="1"/>
        <end position="12"/>
    </location>
</feature>
<feature type="compositionally biased region" description="Pro residues" evidence="1">
    <location>
        <begin position="22"/>
        <end position="35"/>
    </location>
</feature>
<dbReference type="EMBL" id="MU005582">
    <property type="protein sequence ID" value="KAF2683970.1"/>
    <property type="molecule type" value="Genomic_DNA"/>
</dbReference>
<accession>A0A6G1J198</accession>
<sequence length="62" mass="6722">MQRPALHPPKPVQTPHNHKSPIPLPASPAPAPIPNLTPSSILSAPPFFHRSQTITPTQPRPQ</sequence>
<proteinExistence type="predicted"/>
<dbReference type="AlphaFoldDB" id="A0A6G1J198"/>
<organism evidence="2 3">
    <name type="scientific">Lentithecium fluviatile CBS 122367</name>
    <dbReference type="NCBI Taxonomy" id="1168545"/>
    <lineage>
        <taxon>Eukaryota</taxon>
        <taxon>Fungi</taxon>
        <taxon>Dikarya</taxon>
        <taxon>Ascomycota</taxon>
        <taxon>Pezizomycotina</taxon>
        <taxon>Dothideomycetes</taxon>
        <taxon>Pleosporomycetidae</taxon>
        <taxon>Pleosporales</taxon>
        <taxon>Massarineae</taxon>
        <taxon>Lentitheciaceae</taxon>
        <taxon>Lentithecium</taxon>
    </lineage>
</organism>
<evidence type="ECO:0000313" key="3">
    <source>
        <dbReference type="Proteomes" id="UP000799291"/>
    </source>
</evidence>